<protein>
    <recommendedName>
        <fullName evidence="1">Tetrapyrrole methylase domain-containing protein</fullName>
    </recommendedName>
</protein>
<evidence type="ECO:0000313" key="3">
    <source>
        <dbReference type="Proteomes" id="UP000309992"/>
    </source>
</evidence>
<comment type="caution">
    <text evidence="2">The sequence shown here is derived from an EMBL/GenBank/DDBJ whole genome shotgun (WGS) entry which is preliminary data.</text>
</comment>
<dbReference type="Proteomes" id="UP000309992">
    <property type="component" value="Unassembled WGS sequence"/>
</dbReference>
<feature type="domain" description="Tetrapyrrole methylase" evidence="1">
    <location>
        <begin position="6"/>
        <end position="204"/>
    </location>
</feature>
<keyword evidence="3" id="KW-1185">Reference proteome</keyword>
<dbReference type="Pfam" id="PF00590">
    <property type="entry name" value="TP_methylase"/>
    <property type="match status" value="1"/>
</dbReference>
<dbReference type="EMBL" id="SWMS01000016">
    <property type="protein sequence ID" value="TKG66265.1"/>
    <property type="molecule type" value="Genomic_DNA"/>
</dbReference>
<name>A0ABY2S0W0_9PSEU</name>
<dbReference type="RefSeq" id="WP_137096326.1">
    <property type="nucleotide sequence ID" value="NZ_SWMS01000016.1"/>
</dbReference>
<reference evidence="2 3" key="1">
    <citation type="journal article" date="2015" name="Antonie Van Leeuwenhoek">
        <title>Prauserella endophytica sp. nov., an endophytic actinobacterium isolated from Tamarix taklamakanensis.</title>
        <authorList>
            <person name="Liu J.M."/>
            <person name="Habden X."/>
            <person name="Guo L."/>
            <person name="Tuo L."/>
            <person name="Jiang Z.K."/>
            <person name="Liu S.W."/>
            <person name="Liu X.F."/>
            <person name="Chen L."/>
            <person name="Li R.F."/>
            <person name="Zhang Y.Q."/>
            <person name="Sun C.H."/>
        </authorList>
    </citation>
    <scope>NUCLEOTIDE SEQUENCE [LARGE SCALE GENOMIC DNA]</scope>
    <source>
        <strain evidence="2 3">CGMCC 4.7182</strain>
    </source>
</reference>
<dbReference type="Gene3D" id="3.40.1010.10">
    <property type="entry name" value="Cobalt-precorrin-4 Transmethylase, Domain 1"/>
    <property type="match status" value="1"/>
</dbReference>
<organism evidence="2 3">
    <name type="scientific">Prauserella endophytica</name>
    <dbReference type="NCBI Taxonomy" id="1592324"/>
    <lineage>
        <taxon>Bacteria</taxon>
        <taxon>Bacillati</taxon>
        <taxon>Actinomycetota</taxon>
        <taxon>Actinomycetes</taxon>
        <taxon>Pseudonocardiales</taxon>
        <taxon>Pseudonocardiaceae</taxon>
        <taxon>Prauserella</taxon>
        <taxon>Prauserella coralliicola group</taxon>
    </lineage>
</organism>
<dbReference type="SUPFAM" id="SSF53790">
    <property type="entry name" value="Tetrapyrrole methylase"/>
    <property type="match status" value="1"/>
</dbReference>
<evidence type="ECO:0000313" key="2">
    <source>
        <dbReference type="EMBL" id="TKG66265.1"/>
    </source>
</evidence>
<proteinExistence type="predicted"/>
<sequence>MRKTSIYLLGSGIKGTLHFTVETVQALRACQRVFVLHSDQSVIESVREHCAEVEDLAPLYTGQTVRDDVYHEISRRLVESALDSAPVAFLVHGHPLFLVSATEYTLDLAEHHDLRVSVLPAVSSFDTLLCDLRIDYGYGVQIFDTTTLLKAGWAPNPQVPLLLFQLASTLNRSVISGDPDQDVLRPLIDLLAPLYGADHRVQVVWSSAHILEASSITELPLRDLATTDLELWRRPTLYVPAKD</sequence>
<gene>
    <name evidence="2" type="ORF">FCN18_25885</name>
</gene>
<dbReference type="CDD" id="cd19916">
    <property type="entry name" value="OphMA_like"/>
    <property type="match status" value="1"/>
</dbReference>
<evidence type="ECO:0000259" key="1">
    <source>
        <dbReference type="Pfam" id="PF00590"/>
    </source>
</evidence>
<dbReference type="InterPro" id="IPR000878">
    <property type="entry name" value="4pyrrol_Mease"/>
</dbReference>
<dbReference type="InterPro" id="IPR014777">
    <property type="entry name" value="4pyrrole_Mease_sub1"/>
</dbReference>
<accession>A0ABY2S0W0</accession>
<dbReference type="InterPro" id="IPR035996">
    <property type="entry name" value="4pyrrol_Methylase_sf"/>
</dbReference>